<dbReference type="AlphaFoldDB" id="A0A0D0AMV2"/>
<accession>A0A0D0AMV2</accession>
<evidence type="ECO:0000313" key="2">
    <source>
        <dbReference type="Proteomes" id="UP000054485"/>
    </source>
</evidence>
<keyword evidence="2" id="KW-1185">Reference proteome</keyword>
<dbReference type="InParanoid" id="A0A0D0AMV2"/>
<name>A0A0D0AMV2_9AGAM</name>
<organism evidence="1 2">
    <name type="scientific">Suillus luteus UH-Slu-Lm8-n1</name>
    <dbReference type="NCBI Taxonomy" id="930992"/>
    <lineage>
        <taxon>Eukaryota</taxon>
        <taxon>Fungi</taxon>
        <taxon>Dikarya</taxon>
        <taxon>Basidiomycota</taxon>
        <taxon>Agaricomycotina</taxon>
        <taxon>Agaricomycetes</taxon>
        <taxon>Agaricomycetidae</taxon>
        <taxon>Boletales</taxon>
        <taxon>Suillineae</taxon>
        <taxon>Suillaceae</taxon>
        <taxon>Suillus</taxon>
    </lineage>
</organism>
<protein>
    <submittedName>
        <fullName evidence="1">Uncharacterized protein</fullName>
    </submittedName>
</protein>
<dbReference type="Proteomes" id="UP000054485">
    <property type="component" value="Unassembled WGS sequence"/>
</dbReference>
<gene>
    <name evidence="1" type="ORF">CY34DRAFT_725571</name>
</gene>
<sequence>MAERALARSLPRLMILTGEIALAPRLRPLLLMIMFEHGSRRTLLDDQQLPTSVLWNDASVRFGSAVRYRTHVASFVPSPTDFFLLRVPAPTYSPPNSPADPASETSRRFFYYGIALDLRHTICSAYPNNRTNVSVGRSGNSFRRNALQRWVFFHASLWRSIPTSLLIRTTRYRVSHLLCLMVLSHVLFVYRPVRDKICSSLPGVELGTPLASPRGLSANLIQPFFTY</sequence>
<dbReference type="EMBL" id="KN835219">
    <property type="protein sequence ID" value="KIK43171.1"/>
    <property type="molecule type" value="Genomic_DNA"/>
</dbReference>
<dbReference type="OrthoDB" id="10652255at2759"/>
<reference evidence="2" key="2">
    <citation type="submission" date="2015-01" db="EMBL/GenBank/DDBJ databases">
        <title>Evolutionary Origins and Diversification of the Mycorrhizal Mutualists.</title>
        <authorList>
            <consortium name="DOE Joint Genome Institute"/>
            <consortium name="Mycorrhizal Genomics Consortium"/>
            <person name="Kohler A."/>
            <person name="Kuo A."/>
            <person name="Nagy L.G."/>
            <person name="Floudas D."/>
            <person name="Copeland A."/>
            <person name="Barry K.W."/>
            <person name="Cichocki N."/>
            <person name="Veneault-Fourrey C."/>
            <person name="LaButti K."/>
            <person name="Lindquist E.A."/>
            <person name="Lipzen A."/>
            <person name="Lundell T."/>
            <person name="Morin E."/>
            <person name="Murat C."/>
            <person name="Riley R."/>
            <person name="Ohm R."/>
            <person name="Sun H."/>
            <person name="Tunlid A."/>
            <person name="Henrissat B."/>
            <person name="Grigoriev I.V."/>
            <person name="Hibbett D.S."/>
            <person name="Martin F."/>
        </authorList>
    </citation>
    <scope>NUCLEOTIDE SEQUENCE [LARGE SCALE GENOMIC DNA]</scope>
    <source>
        <strain evidence="2">UH-Slu-Lm8-n1</strain>
    </source>
</reference>
<dbReference type="HOGENOM" id="CLU_1220398_0_0_1"/>
<reference evidence="1 2" key="1">
    <citation type="submission" date="2014-04" db="EMBL/GenBank/DDBJ databases">
        <authorList>
            <consortium name="DOE Joint Genome Institute"/>
            <person name="Kuo A."/>
            <person name="Ruytinx J."/>
            <person name="Rineau F."/>
            <person name="Colpaert J."/>
            <person name="Kohler A."/>
            <person name="Nagy L.G."/>
            <person name="Floudas D."/>
            <person name="Copeland A."/>
            <person name="Barry K.W."/>
            <person name="Cichocki N."/>
            <person name="Veneault-Fourrey C."/>
            <person name="LaButti K."/>
            <person name="Lindquist E.A."/>
            <person name="Lipzen A."/>
            <person name="Lundell T."/>
            <person name="Morin E."/>
            <person name="Murat C."/>
            <person name="Sun H."/>
            <person name="Tunlid A."/>
            <person name="Henrissat B."/>
            <person name="Grigoriev I.V."/>
            <person name="Hibbett D.S."/>
            <person name="Martin F."/>
            <person name="Nordberg H.P."/>
            <person name="Cantor M.N."/>
            <person name="Hua S.X."/>
        </authorList>
    </citation>
    <scope>NUCLEOTIDE SEQUENCE [LARGE SCALE GENOMIC DNA]</scope>
    <source>
        <strain evidence="1 2">UH-Slu-Lm8-n1</strain>
    </source>
</reference>
<evidence type="ECO:0000313" key="1">
    <source>
        <dbReference type="EMBL" id="KIK43171.1"/>
    </source>
</evidence>
<proteinExistence type="predicted"/>